<dbReference type="GeneID" id="38125298"/>
<feature type="transmembrane region" description="Helical" evidence="2">
    <location>
        <begin position="341"/>
        <end position="359"/>
    </location>
</feature>
<feature type="transmembrane region" description="Helical" evidence="2">
    <location>
        <begin position="69"/>
        <end position="93"/>
    </location>
</feature>
<name>A0A397GI87_ASPTH</name>
<dbReference type="STRING" id="41047.A0A397GI87"/>
<dbReference type="RefSeq" id="XP_026612793.1">
    <property type="nucleotide sequence ID" value="XM_026756943.1"/>
</dbReference>
<dbReference type="AlphaFoldDB" id="A0A397GI87"/>
<reference evidence="4" key="1">
    <citation type="submission" date="2018-08" db="EMBL/GenBank/DDBJ databases">
        <title>Draft genome sequence of azole-resistant Aspergillus thermomutatus (Neosartorya pseudofischeri) strain HMR AF 39, isolated from a human nasal aspirate.</title>
        <authorList>
            <person name="Parent-Michaud M."/>
            <person name="Dufresne P.J."/>
            <person name="Fournier E."/>
            <person name="Martineau C."/>
            <person name="Moreira S."/>
            <person name="Perkins V."/>
            <person name="De Repentigny L."/>
            <person name="Dufresne S.F."/>
        </authorList>
    </citation>
    <scope>NUCLEOTIDE SEQUENCE [LARGE SCALE GENOMIC DNA]</scope>
    <source>
        <strain evidence="4">HMR AF 39</strain>
    </source>
</reference>
<dbReference type="Proteomes" id="UP000215305">
    <property type="component" value="Unassembled WGS sequence"/>
</dbReference>
<dbReference type="OrthoDB" id="3021074at2759"/>
<sequence>MPPPAILVSLLLTSVPAASARNFLLYNATLDEGRMECVYPISGQYALLQRVLYYALLLFSIISRKTPWLVAGALGAAMTYAGSAAVHAAILAGTSHNSLLDLDSLGIFAIVTVGSLVVTVFFHWSELLRESPARPVFQYWGLLMVVGTFCAVVALFRDYPSEERCESIPSDSRNTTEPMLLTSPAQLGLMLFNCTYACFNSRQAFRDPSEILVLPAGIVSSQTFRLFVEMCLSIVLGGMVSVYRFLVTPPYYTKEELERMLRSADKTLERRDLPPKQRRMAKSRRSMALELLARGQKPRRRGLITNLLSVVCVVVTVLNEVFMHVGTEIPTSQPPYAVGQWGPWVAVIMALAGSAIMEYHRPAWEERRRILKEEGVLAREDDTQSLFSSTWMQLRNQTGSQSSVTEADQEAGTVQGPKESWRRGSHS</sequence>
<accession>A0A397GI87</accession>
<dbReference type="EMBL" id="NKHU02000157">
    <property type="protein sequence ID" value="RHZ50661.1"/>
    <property type="molecule type" value="Genomic_DNA"/>
</dbReference>
<keyword evidence="2" id="KW-0812">Transmembrane</keyword>
<keyword evidence="2" id="KW-1133">Transmembrane helix</keyword>
<organism evidence="4 5">
    <name type="scientific">Aspergillus thermomutatus</name>
    <name type="common">Neosartorya pseudofischeri</name>
    <dbReference type="NCBI Taxonomy" id="41047"/>
    <lineage>
        <taxon>Eukaryota</taxon>
        <taxon>Fungi</taxon>
        <taxon>Dikarya</taxon>
        <taxon>Ascomycota</taxon>
        <taxon>Pezizomycotina</taxon>
        <taxon>Eurotiomycetes</taxon>
        <taxon>Eurotiomycetidae</taxon>
        <taxon>Eurotiales</taxon>
        <taxon>Aspergillaceae</taxon>
        <taxon>Aspergillus</taxon>
        <taxon>Aspergillus subgen. Fumigati</taxon>
    </lineage>
</organism>
<feature type="signal peptide" evidence="3">
    <location>
        <begin position="1"/>
        <end position="20"/>
    </location>
</feature>
<feature type="region of interest" description="Disordered" evidence="1">
    <location>
        <begin position="398"/>
        <end position="427"/>
    </location>
</feature>
<evidence type="ECO:0000256" key="2">
    <source>
        <dbReference type="SAM" id="Phobius"/>
    </source>
</evidence>
<feature type="transmembrane region" description="Helical" evidence="2">
    <location>
        <begin position="234"/>
        <end position="252"/>
    </location>
</feature>
<feature type="transmembrane region" description="Helical" evidence="2">
    <location>
        <begin position="136"/>
        <end position="156"/>
    </location>
</feature>
<feature type="transmembrane region" description="Helical" evidence="2">
    <location>
        <begin position="105"/>
        <end position="124"/>
    </location>
</feature>
<feature type="transmembrane region" description="Helical" evidence="2">
    <location>
        <begin position="303"/>
        <end position="321"/>
    </location>
</feature>
<gene>
    <name evidence="4" type="ORF">CDV56_103324</name>
</gene>
<proteinExistence type="predicted"/>
<evidence type="ECO:0000313" key="5">
    <source>
        <dbReference type="Proteomes" id="UP000215305"/>
    </source>
</evidence>
<feature type="transmembrane region" description="Helical" evidence="2">
    <location>
        <begin position="44"/>
        <end position="62"/>
    </location>
</feature>
<feature type="chain" id="PRO_5017256624" evidence="3">
    <location>
        <begin position="21"/>
        <end position="427"/>
    </location>
</feature>
<evidence type="ECO:0000313" key="4">
    <source>
        <dbReference type="EMBL" id="RHZ50661.1"/>
    </source>
</evidence>
<evidence type="ECO:0000256" key="3">
    <source>
        <dbReference type="SAM" id="SignalP"/>
    </source>
</evidence>
<evidence type="ECO:0000256" key="1">
    <source>
        <dbReference type="SAM" id="MobiDB-lite"/>
    </source>
</evidence>
<dbReference type="VEuPathDB" id="FungiDB:CDV56_103324"/>
<comment type="caution">
    <text evidence="4">The sequence shown here is derived from an EMBL/GenBank/DDBJ whole genome shotgun (WGS) entry which is preliminary data.</text>
</comment>
<keyword evidence="5" id="KW-1185">Reference proteome</keyword>
<keyword evidence="2" id="KW-0472">Membrane</keyword>
<protein>
    <submittedName>
        <fullName evidence="4">Uncharacterized protein</fullName>
    </submittedName>
</protein>
<keyword evidence="3" id="KW-0732">Signal</keyword>